<dbReference type="EMBL" id="JDSS02000006">
    <property type="protein sequence ID" value="KFB69845.1"/>
    <property type="molecule type" value="Genomic_DNA"/>
</dbReference>
<keyword evidence="2" id="KW-0812">Transmembrane</keyword>
<evidence type="ECO:0000313" key="3">
    <source>
        <dbReference type="EMBL" id="KFB69845.1"/>
    </source>
</evidence>
<dbReference type="AlphaFoldDB" id="A0A084Y551"/>
<feature type="compositionally biased region" description="Pro residues" evidence="1">
    <location>
        <begin position="102"/>
        <end position="113"/>
    </location>
</feature>
<organism evidence="3 4">
    <name type="scientific">Candidatus Accumulibacter vicinus</name>
    <dbReference type="NCBI Taxonomy" id="2954382"/>
    <lineage>
        <taxon>Bacteria</taxon>
        <taxon>Pseudomonadati</taxon>
        <taxon>Pseudomonadota</taxon>
        <taxon>Betaproteobacteria</taxon>
        <taxon>Candidatus Accumulibacter</taxon>
    </lineage>
</organism>
<protein>
    <submittedName>
        <fullName evidence="3">Uncharacterized protein</fullName>
    </submittedName>
</protein>
<name>A0A084Y551_9PROT</name>
<keyword evidence="2" id="KW-1133">Transmembrane helix</keyword>
<evidence type="ECO:0000313" key="4">
    <source>
        <dbReference type="Proteomes" id="UP000019812"/>
    </source>
</evidence>
<comment type="caution">
    <text evidence="3">The sequence shown here is derived from an EMBL/GenBank/DDBJ whole genome shotgun (WGS) entry which is preliminary data.</text>
</comment>
<dbReference type="Proteomes" id="UP000019812">
    <property type="component" value="Unassembled WGS sequence"/>
</dbReference>
<dbReference type="STRING" id="1457154.CAPSK01_000241"/>
<sequence length="140" mass="13897">MASMKSKSGKCSNFGNCATADARATVEVPGGLDFVCNECGKPLLLSDTGLQSGGSKTLLVGGLLLAMLLVGGGAAWFLLADTAAPMPPPAMPAPATPAVVAPAPPALPAPPTPQTEAPTRPAHGHCSPADERAGLCRTTP</sequence>
<evidence type="ECO:0000256" key="1">
    <source>
        <dbReference type="SAM" id="MobiDB-lite"/>
    </source>
</evidence>
<proteinExistence type="predicted"/>
<feature type="region of interest" description="Disordered" evidence="1">
    <location>
        <begin position="102"/>
        <end position="140"/>
    </location>
</feature>
<evidence type="ECO:0000256" key="2">
    <source>
        <dbReference type="SAM" id="Phobius"/>
    </source>
</evidence>
<gene>
    <name evidence="3" type="ORF">CAPSK01_000241</name>
</gene>
<reference evidence="3 4" key="1">
    <citation type="submission" date="2014-07" db="EMBL/GenBank/DDBJ databases">
        <title>Expanding our view of genomic diversity in Candidatus Accumulibacter clades.</title>
        <authorList>
            <person name="Skennerton C.T."/>
            <person name="Barr J.J."/>
            <person name="Slater F.R."/>
            <person name="Bond P.L."/>
            <person name="Tyson G.W."/>
        </authorList>
    </citation>
    <scope>NUCLEOTIDE SEQUENCE [LARGE SCALE GENOMIC DNA]</scope>
    <source>
        <strain evidence="4">SK-01</strain>
    </source>
</reference>
<keyword evidence="2" id="KW-0472">Membrane</keyword>
<dbReference type="RefSeq" id="WP_034921171.1">
    <property type="nucleotide sequence ID" value="NZ_JDSS02000006.1"/>
</dbReference>
<feature type="transmembrane region" description="Helical" evidence="2">
    <location>
        <begin position="58"/>
        <end position="79"/>
    </location>
</feature>
<accession>A0A084Y551</accession>